<evidence type="ECO:0000256" key="5">
    <source>
        <dbReference type="SAM" id="MobiDB-lite"/>
    </source>
</evidence>
<keyword evidence="3" id="KW-0694">RNA-binding</keyword>
<protein>
    <submittedName>
        <fullName evidence="8">Pumilio homolog 8, chloroplastic</fullName>
    </submittedName>
</protein>
<dbReference type="Gene3D" id="1.25.10.10">
    <property type="entry name" value="Leucine-rich Repeat Variant"/>
    <property type="match status" value="1"/>
</dbReference>
<accession>A0A6P6VKN1</accession>
<dbReference type="Pfam" id="PF00806">
    <property type="entry name" value="PUF"/>
    <property type="match status" value="5"/>
</dbReference>
<reference evidence="8" key="2">
    <citation type="submission" date="2025-08" db="UniProtKB">
        <authorList>
            <consortium name="RefSeq"/>
        </authorList>
    </citation>
    <scope>IDENTIFICATION</scope>
    <source>
        <tissue evidence="8">Leaves</tissue>
    </source>
</reference>
<dbReference type="AlphaFoldDB" id="A0A6P6VKN1"/>
<evidence type="ECO:0000256" key="4">
    <source>
        <dbReference type="PROSITE-ProRule" id="PRU00317"/>
    </source>
</evidence>
<dbReference type="PANTHER" id="PTHR12537:SF137">
    <property type="entry name" value="PUMILIO HOMOLOG 16-RELATED"/>
    <property type="match status" value="1"/>
</dbReference>
<dbReference type="GO" id="GO:0006417">
    <property type="term" value="P:regulation of translation"/>
    <property type="evidence" value="ECO:0007669"/>
    <property type="project" value="UniProtKB-KW"/>
</dbReference>
<keyword evidence="1" id="KW-0677">Repeat</keyword>
<dbReference type="InterPro" id="IPR011989">
    <property type="entry name" value="ARM-like"/>
</dbReference>
<keyword evidence="2" id="KW-0810">Translation regulation</keyword>
<evidence type="ECO:0000259" key="6">
    <source>
        <dbReference type="PROSITE" id="PS50303"/>
    </source>
</evidence>
<name>A0A6P6VKN1_COFAR</name>
<keyword evidence="7" id="KW-1185">Reference proteome</keyword>
<dbReference type="GO" id="GO:0005737">
    <property type="term" value="C:cytoplasm"/>
    <property type="evidence" value="ECO:0007669"/>
    <property type="project" value="TreeGrafter"/>
</dbReference>
<evidence type="ECO:0000256" key="2">
    <source>
        <dbReference type="ARBA" id="ARBA00022845"/>
    </source>
</evidence>
<dbReference type="SUPFAM" id="SSF48371">
    <property type="entry name" value="ARM repeat"/>
    <property type="match status" value="1"/>
</dbReference>
<evidence type="ECO:0000256" key="1">
    <source>
        <dbReference type="ARBA" id="ARBA00022737"/>
    </source>
</evidence>
<dbReference type="PROSITE" id="PS50302">
    <property type="entry name" value="PUM"/>
    <property type="match status" value="1"/>
</dbReference>
<sequence length="572" mass="63450">MESSTSAMSQTRCRSVNNMTNKENPTNVDEDIATICFGSLCLSRNSNASTDAASSPSPPVPDSSGKLQGTQAVNEARKGLSSNFDNLRAIQEFFPGGTEWPLSGSVPRKNIWACHSLYNREQNPAKNRINGQGNSVTSLSYAHVNYVQDNSYGSLGDQTRFNLFHENSPLYRSPNQFGGSCNMGDNGLNGTGNFRPVTENQFSGNIGSGYNNRMGGYKAISPYFQDQSIWGHGSLVESSLPGFDFFAMAMNRAGSEQLKRILRQGNSWYTQETFKAVFPHIFQLMNDSNGHVIFDTLVDKCESCQLCAIVMKFQWETDLFLDSTFNDIASRSIQRLIKKLKKTGLESIITAMLSRRCLELMTHKTASHVIQHSFTYLGDEANVVLYDHILSYFLLLATDRVGCITVNVCIDSITGPRRAALLKLVADNASCLSNDPSGNYVLQRVLGLKVDPLTQQICYSLRGQYVELAQRKSGSRVVEKCLESSELGLSLVIKEIFNNDKTLSLLARDQFGNYVIQTALRIAKLHARHLYESMVEALKPHYANLMNKPGGRYVSNLIKADLEGQQSAKSDQ</sequence>
<evidence type="ECO:0000313" key="8">
    <source>
        <dbReference type="RefSeq" id="XP_027103015.1"/>
    </source>
</evidence>
<dbReference type="Proteomes" id="UP001652660">
    <property type="component" value="Chromosome 2c"/>
</dbReference>
<feature type="region of interest" description="Disordered" evidence="5">
    <location>
        <begin position="1"/>
        <end position="26"/>
    </location>
</feature>
<feature type="domain" description="PUM-HD" evidence="6">
    <location>
        <begin position="216"/>
        <end position="562"/>
    </location>
</feature>
<evidence type="ECO:0000256" key="3">
    <source>
        <dbReference type="ARBA" id="ARBA00022884"/>
    </source>
</evidence>
<dbReference type="PROSITE" id="PS50303">
    <property type="entry name" value="PUM_HD"/>
    <property type="match status" value="1"/>
</dbReference>
<feature type="repeat" description="Pumilio" evidence="4">
    <location>
        <begin position="495"/>
        <end position="536"/>
    </location>
</feature>
<dbReference type="GeneID" id="113724300"/>
<reference evidence="7" key="1">
    <citation type="journal article" date="2025" name="Foods">
        <title>Unveiling the Microbial Signatures of Arabica Coffee Cherries: Insights into Ripeness Specific Diversity, Functional Traits, and Implications for Quality and Safety.</title>
        <authorList>
            <consortium name="RefSeq"/>
            <person name="Tenea G.N."/>
            <person name="Cifuentes V."/>
            <person name="Reyes P."/>
            <person name="Cevallos-Vallejos M."/>
        </authorList>
    </citation>
    <scope>NUCLEOTIDE SEQUENCE [LARGE SCALE GENOMIC DNA]</scope>
</reference>
<feature type="region of interest" description="Disordered" evidence="5">
    <location>
        <begin position="47"/>
        <end position="70"/>
    </location>
</feature>
<gene>
    <name evidence="8" type="primary">LOC113724300</name>
</gene>
<dbReference type="OrthoDB" id="668540at2759"/>
<evidence type="ECO:0000313" key="7">
    <source>
        <dbReference type="Proteomes" id="UP001652660"/>
    </source>
</evidence>
<organism evidence="7 8">
    <name type="scientific">Coffea arabica</name>
    <name type="common">Arabian coffee</name>
    <dbReference type="NCBI Taxonomy" id="13443"/>
    <lineage>
        <taxon>Eukaryota</taxon>
        <taxon>Viridiplantae</taxon>
        <taxon>Streptophyta</taxon>
        <taxon>Embryophyta</taxon>
        <taxon>Tracheophyta</taxon>
        <taxon>Spermatophyta</taxon>
        <taxon>Magnoliopsida</taxon>
        <taxon>eudicotyledons</taxon>
        <taxon>Gunneridae</taxon>
        <taxon>Pentapetalae</taxon>
        <taxon>asterids</taxon>
        <taxon>lamiids</taxon>
        <taxon>Gentianales</taxon>
        <taxon>Rubiaceae</taxon>
        <taxon>Ixoroideae</taxon>
        <taxon>Gardenieae complex</taxon>
        <taxon>Bertiereae - Coffeeae clade</taxon>
        <taxon>Coffeeae</taxon>
        <taxon>Coffea</taxon>
    </lineage>
</organism>
<dbReference type="InterPro" id="IPR001313">
    <property type="entry name" value="Pumilio_RNA-bd_rpt"/>
</dbReference>
<proteinExistence type="predicted"/>
<dbReference type="InterPro" id="IPR016024">
    <property type="entry name" value="ARM-type_fold"/>
</dbReference>
<dbReference type="InterPro" id="IPR033133">
    <property type="entry name" value="PUM-HD"/>
</dbReference>
<dbReference type="RefSeq" id="XP_027103015.1">
    <property type="nucleotide sequence ID" value="XM_027247214.2"/>
</dbReference>
<dbReference type="GO" id="GO:0003729">
    <property type="term" value="F:mRNA binding"/>
    <property type="evidence" value="ECO:0007669"/>
    <property type="project" value="TreeGrafter"/>
</dbReference>
<dbReference type="PANTHER" id="PTHR12537">
    <property type="entry name" value="RNA BINDING PROTEIN PUMILIO-RELATED"/>
    <property type="match status" value="1"/>
</dbReference>
<dbReference type="SMART" id="SM00025">
    <property type="entry name" value="Pumilio"/>
    <property type="match status" value="6"/>
</dbReference>